<organism evidence="3 4">
    <name type="scientific">Heterorhabditis bacteriophora</name>
    <name type="common">Entomopathogenic nematode worm</name>
    <dbReference type="NCBI Taxonomy" id="37862"/>
    <lineage>
        <taxon>Eukaryota</taxon>
        <taxon>Metazoa</taxon>
        <taxon>Ecdysozoa</taxon>
        <taxon>Nematoda</taxon>
        <taxon>Chromadorea</taxon>
        <taxon>Rhabditida</taxon>
        <taxon>Rhabditina</taxon>
        <taxon>Rhabditomorpha</taxon>
        <taxon>Strongyloidea</taxon>
        <taxon>Heterorhabditidae</taxon>
        <taxon>Heterorhabditis</taxon>
    </lineage>
</organism>
<reference evidence="4" key="1">
    <citation type="submission" date="2016-11" db="UniProtKB">
        <authorList>
            <consortium name="WormBaseParasite"/>
        </authorList>
    </citation>
    <scope>IDENTIFICATION</scope>
</reference>
<evidence type="ECO:0000256" key="1">
    <source>
        <dbReference type="SAM" id="MobiDB-lite"/>
    </source>
</evidence>
<keyword evidence="2" id="KW-1133">Transmembrane helix</keyword>
<dbReference type="AlphaFoldDB" id="A0A1I7WGT4"/>
<name>A0A1I7WGT4_HETBA</name>
<dbReference type="Proteomes" id="UP000095283">
    <property type="component" value="Unplaced"/>
</dbReference>
<feature type="transmembrane region" description="Helical" evidence="2">
    <location>
        <begin position="28"/>
        <end position="49"/>
    </location>
</feature>
<evidence type="ECO:0000313" key="4">
    <source>
        <dbReference type="WBParaSite" id="Hba_04143"/>
    </source>
</evidence>
<evidence type="ECO:0000256" key="2">
    <source>
        <dbReference type="SAM" id="Phobius"/>
    </source>
</evidence>
<keyword evidence="2" id="KW-0812">Transmembrane</keyword>
<keyword evidence="3" id="KW-1185">Reference proteome</keyword>
<proteinExistence type="predicted"/>
<feature type="region of interest" description="Disordered" evidence="1">
    <location>
        <begin position="78"/>
        <end position="106"/>
    </location>
</feature>
<evidence type="ECO:0000313" key="3">
    <source>
        <dbReference type="Proteomes" id="UP000095283"/>
    </source>
</evidence>
<feature type="compositionally biased region" description="Pro residues" evidence="1">
    <location>
        <begin position="79"/>
        <end position="94"/>
    </location>
</feature>
<protein>
    <submittedName>
        <fullName evidence="4">Uncharacterized protein</fullName>
    </submittedName>
</protein>
<dbReference type="WBParaSite" id="Hba_04143">
    <property type="protein sequence ID" value="Hba_04143"/>
    <property type="gene ID" value="Hba_04143"/>
</dbReference>
<keyword evidence="2" id="KW-0472">Membrane</keyword>
<sequence length="234" mass="27116">MYCNFLLISTEVVPSGHYNLATISFNIIYIYIYSDYFSFFTTLCISTLYGEKKNLFVLLIRIRNINLLNYKVQEQSCCPSPPGGPRGPGPPWRPGFPTLSGGSLTTRESRTPFISLRSYLSNRSRISSGSMRSRTSWRSDRSRLTRFSTWSRRTSYASDTATRNIMRTRRARWARVAAEPRTITLHLDDALCRSRTQIHLARPRNTPKEGCLRFTRKGNPLFDPKWNKKYDFSQ</sequence>
<accession>A0A1I7WGT4</accession>